<keyword evidence="7" id="KW-1185">Reference proteome</keyword>
<dbReference type="InterPro" id="IPR025733">
    <property type="entry name" value="PAPs_C"/>
</dbReference>
<evidence type="ECO:0000256" key="1">
    <source>
        <dbReference type="ARBA" id="ARBA00022729"/>
    </source>
</evidence>
<evidence type="ECO:0000259" key="5">
    <source>
        <dbReference type="Pfam" id="PF14008"/>
    </source>
</evidence>
<accession>A0A0M0JUD7</accession>
<keyword evidence="2" id="KW-0325">Glycoprotein</keyword>
<dbReference type="InterPro" id="IPR004843">
    <property type="entry name" value="Calcineurin-like_PHP"/>
</dbReference>
<organism evidence="6 7">
    <name type="scientific">Chrysochromulina tobinii</name>
    <dbReference type="NCBI Taxonomy" id="1460289"/>
    <lineage>
        <taxon>Eukaryota</taxon>
        <taxon>Haptista</taxon>
        <taxon>Haptophyta</taxon>
        <taxon>Prymnesiophyceae</taxon>
        <taxon>Prymnesiales</taxon>
        <taxon>Chrysochromulinaceae</taxon>
        <taxon>Chrysochromulina</taxon>
    </lineage>
</organism>
<dbReference type="OrthoDB" id="407721at2759"/>
<dbReference type="EMBL" id="JWZX01002250">
    <property type="protein sequence ID" value="KOO30306.1"/>
    <property type="molecule type" value="Genomic_DNA"/>
</dbReference>
<feature type="domain" description="Purple acid phosphatase C-terminal" evidence="5">
    <location>
        <begin position="345"/>
        <end position="400"/>
    </location>
</feature>
<evidence type="ECO:0000256" key="3">
    <source>
        <dbReference type="SAM" id="Phobius"/>
    </source>
</evidence>
<dbReference type="SUPFAM" id="SSF56300">
    <property type="entry name" value="Metallo-dependent phosphatases"/>
    <property type="match status" value="1"/>
</dbReference>
<feature type="domain" description="Calcineurin-like phosphoesterase" evidence="4">
    <location>
        <begin position="137"/>
        <end position="330"/>
    </location>
</feature>
<keyword evidence="3" id="KW-0472">Membrane</keyword>
<evidence type="ECO:0000256" key="2">
    <source>
        <dbReference type="ARBA" id="ARBA00023180"/>
    </source>
</evidence>
<evidence type="ECO:0000259" key="4">
    <source>
        <dbReference type="Pfam" id="PF00149"/>
    </source>
</evidence>
<proteinExistence type="predicted"/>
<dbReference type="Proteomes" id="UP000037460">
    <property type="component" value="Unassembled WGS sequence"/>
</dbReference>
<dbReference type="Pfam" id="PF00149">
    <property type="entry name" value="Metallophos"/>
    <property type="match status" value="1"/>
</dbReference>
<protein>
    <submittedName>
        <fullName evidence="6">Purple acid phosphatase 18-like protein</fullName>
    </submittedName>
</protein>
<dbReference type="CDD" id="cd00839">
    <property type="entry name" value="MPP_PAPs"/>
    <property type="match status" value="1"/>
</dbReference>
<evidence type="ECO:0000313" key="7">
    <source>
        <dbReference type="Proteomes" id="UP000037460"/>
    </source>
</evidence>
<dbReference type="InterPro" id="IPR039331">
    <property type="entry name" value="PAPs-like"/>
</dbReference>
<comment type="caution">
    <text evidence="6">The sequence shown here is derived from an EMBL/GenBank/DDBJ whole genome shotgun (WGS) entry which is preliminary data.</text>
</comment>
<dbReference type="GO" id="GO:0003993">
    <property type="term" value="F:acid phosphatase activity"/>
    <property type="evidence" value="ECO:0007669"/>
    <property type="project" value="InterPro"/>
</dbReference>
<keyword evidence="1" id="KW-0732">Signal</keyword>
<evidence type="ECO:0000313" key="6">
    <source>
        <dbReference type="EMBL" id="KOO30306.1"/>
    </source>
</evidence>
<dbReference type="AlphaFoldDB" id="A0A0M0JUD7"/>
<dbReference type="Pfam" id="PF14008">
    <property type="entry name" value="Metallophos_C"/>
    <property type="match status" value="1"/>
</dbReference>
<dbReference type="Gene3D" id="3.60.21.10">
    <property type="match status" value="1"/>
</dbReference>
<dbReference type="InterPro" id="IPR029052">
    <property type="entry name" value="Metallo-depent_PP-like"/>
</dbReference>
<dbReference type="PANTHER" id="PTHR22953">
    <property type="entry name" value="ACID PHOSPHATASE RELATED"/>
    <property type="match status" value="1"/>
</dbReference>
<gene>
    <name evidence="6" type="ORF">Ctob_004065</name>
</gene>
<dbReference type="InterPro" id="IPR041792">
    <property type="entry name" value="MPP_PAP"/>
</dbReference>
<sequence>MIVIFVTQDDTTPSEVRWRDLDVDEPQQRLATGSSQTYSQLQWIDPMLIDPAMGAATSTADQVVQLQDPAHKDNVIFGLGMYNNPNLIYNAPLVHQVSLSPCLGGASYEYVVAGDNRVHRFTMPPDAGAAQYPYTFGMTADLGQTAASEANVALLRRTLANADAEGSTATVVLLAGDLAYADGWFSRWDSFGRMMEPLAAEYAVMTTGGNHEIGTGEAWLSYNVRYPMPHQSSGSKSNLWWSRDVGPVHLVALCSYAATHPGSLQYRWLERDLAALDRQRTPWLIVQMHVPWYHSNSLHRDEAVAMRRNMELLLYKAGVDLIIAGHVHAYERTVPVLDGHPNACGPVHLTLGDGGNREGAALPWLEPAPSWSAFRAGSFGVGALRIHNETHALFNWTRTSCEDASAPEHINMDPTCETMANGPWSFGSDDSVHAADHVDPEWLVRPKQRDPILAGCLLPELIEVQTPPPMRTNTMTMAKTSAARVETSSFSSWQGLVSAVPLALTVVLAGLIGFRLGARSSRRMSPADLLPARLEVCTEQEQECAYLAMP</sequence>
<dbReference type="PANTHER" id="PTHR22953:SF153">
    <property type="entry name" value="PURPLE ACID PHOSPHATASE"/>
    <property type="match status" value="1"/>
</dbReference>
<keyword evidence="3" id="KW-1133">Transmembrane helix</keyword>
<keyword evidence="3" id="KW-0812">Transmembrane</keyword>
<feature type="transmembrane region" description="Helical" evidence="3">
    <location>
        <begin position="493"/>
        <end position="514"/>
    </location>
</feature>
<reference evidence="7" key="1">
    <citation type="journal article" date="2015" name="PLoS Genet.">
        <title>Genome Sequence and Transcriptome Analyses of Chrysochromulina tobin: Metabolic Tools for Enhanced Algal Fitness in the Prominent Order Prymnesiales (Haptophyceae).</title>
        <authorList>
            <person name="Hovde B.T."/>
            <person name="Deodato C.R."/>
            <person name="Hunsperger H.M."/>
            <person name="Ryken S.A."/>
            <person name="Yost W."/>
            <person name="Jha R.K."/>
            <person name="Patterson J."/>
            <person name="Monnat R.J. Jr."/>
            <person name="Barlow S.B."/>
            <person name="Starkenburg S.R."/>
            <person name="Cattolico R.A."/>
        </authorList>
    </citation>
    <scope>NUCLEOTIDE SEQUENCE</scope>
    <source>
        <strain evidence="7">CCMP291</strain>
    </source>
</reference>
<name>A0A0M0JUD7_9EUKA</name>